<accession>A0A0B6ZXJ4</accession>
<dbReference type="AlphaFoldDB" id="A0A0B6ZXJ4"/>
<name>A0A0B6ZXJ4_9EUPU</name>
<evidence type="ECO:0000313" key="2">
    <source>
        <dbReference type="EMBL" id="CEK73052.1"/>
    </source>
</evidence>
<feature type="region of interest" description="Disordered" evidence="1">
    <location>
        <begin position="50"/>
        <end position="144"/>
    </location>
</feature>
<sequence>MGDVEESNSRHVCSIFESQTWRKSLCKNCFHSLNEHSEQLLAQEAESVAKEKSAGKTLAIASSESPKTKPELVKTKISSTPEGKDVKSADTVQDHRSVKEKSPKDTNDSKAVKGRPTNNINDSKAVKERSPIGITDSKTVKGRP</sequence>
<evidence type="ECO:0000256" key="1">
    <source>
        <dbReference type="SAM" id="MobiDB-lite"/>
    </source>
</evidence>
<gene>
    <name evidence="2" type="primary">ORF85102</name>
</gene>
<protein>
    <submittedName>
        <fullName evidence="2">Uncharacterized protein</fullName>
    </submittedName>
</protein>
<organism evidence="2">
    <name type="scientific">Arion vulgaris</name>
    <dbReference type="NCBI Taxonomy" id="1028688"/>
    <lineage>
        <taxon>Eukaryota</taxon>
        <taxon>Metazoa</taxon>
        <taxon>Spiralia</taxon>
        <taxon>Lophotrochozoa</taxon>
        <taxon>Mollusca</taxon>
        <taxon>Gastropoda</taxon>
        <taxon>Heterobranchia</taxon>
        <taxon>Euthyneura</taxon>
        <taxon>Panpulmonata</taxon>
        <taxon>Eupulmonata</taxon>
        <taxon>Stylommatophora</taxon>
        <taxon>Helicina</taxon>
        <taxon>Arionoidea</taxon>
        <taxon>Arionidae</taxon>
        <taxon>Arion</taxon>
    </lineage>
</organism>
<dbReference type="EMBL" id="HACG01026187">
    <property type="protein sequence ID" value="CEK73052.1"/>
    <property type="molecule type" value="Transcribed_RNA"/>
</dbReference>
<reference evidence="2" key="1">
    <citation type="submission" date="2014-12" db="EMBL/GenBank/DDBJ databases">
        <title>Insight into the proteome of Arion vulgaris.</title>
        <authorList>
            <person name="Aradska J."/>
            <person name="Bulat T."/>
            <person name="Smidak R."/>
            <person name="Sarate P."/>
            <person name="Gangsoo J."/>
            <person name="Sialana F."/>
            <person name="Bilban M."/>
            <person name="Lubec G."/>
        </authorList>
    </citation>
    <scope>NUCLEOTIDE SEQUENCE</scope>
    <source>
        <tissue evidence="2">Skin</tissue>
    </source>
</reference>
<feature type="compositionally biased region" description="Basic and acidic residues" evidence="1">
    <location>
        <begin position="82"/>
        <end position="111"/>
    </location>
</feature>
<proteinExistence type="predicted"/>
<feature type="non-terminal residue" evidence="2">
    <location>
        <position position="144"/>
    </location>
</feature>